<evidence type="ECO:0000259" key="2">
    <source>
        <dbReference type="Pfam" id="PF00892"/>
    </source>
</evidence>
<keyword evidence="1" id="KW-1133">Transmembrane helix</keyword>
<dbReference type="PANTHER" id="PTHR22911">
    <property type="entry name" value="ACYL-MALONYL CONDENSING ENZYME-RELATED"/>
    <property type="match status" value="1"/>
</dbReference>
<keyword evidence="1" id="KW-0472">Membrane</keyword>
<reference evidence="3 4" key="1">
    <citation type="submission" date="2018-07" db="EMBL/GenBank/DDBJ databases">
        <title>Genomic Encyclopedia of Type Strains, Phase IV (KMG-IV): sequencing the most valuable type-strain genomes for metagenomic binning, comparative biology and taxonomic classification.</title>
        <authorList>
            <person name="Goeker M."/>
        </authorList>
    </citation>
    <scope>NUCLEOTIDE SEQUENCE [LARGE SCALE GENOMIC DNA]</scope>
    <source>
        <strain evidence="3 4">DSM 25528</strain>
    </source>
</reference>
<feature type="transmembrane region" description="Helical" evidence="1">
    <location>
        <begin position="271"/>
        <end position="289"/>
    </location>
</feature>
<dbReference type="PANTHER" id="PTHR22911:SF135">
    <property type="entry name" value="BLR4310 PROTEIN"/>
    <property type="match status" value="1"/>
</dbReference>
<feature type="transmembrane region" description="Helical" evidence="1">
    <location>
        <begin position="217"/>
        <end position="234"/>
    </location>
</feature>
<feature type="transmembrane region" description="Helical" evidence="1">
    <location>
        <begin position="108"/>
        <end position="125"/>
    </location>
</feature>
<dbReference type="Gene3D" id="1.10.3730.20">
    <property type="match status" value="1"/>
</dbReference>
<keyword evidence="4" id="KW-1185">Reference proteome</keyword>
<dbReference type="EMBL" id="QPIX01000004">
    <property type="protein sequence ID" value="RCW25857.1"/>
    <property type="molecule type" value="Genomic_DNA"/>
</dbReference>
<feature type="domain" description="EamA" evidence="2">
    <location>
        <begin position="18"/>
        <end position="148"/>
    </location>
</feature>
<feature type="transmembrane region" description="Helical" evidence="1">
    <location>
        <begin position="187"/>
        <end position="205"/>
    </location>
</feature>
<feature type="transmembrane region" description="Helical" evidence="1">
    <location>
        <begin position="155"/>
        <end position="175"/>
    </location>
</feature>
<feature type="transmembrane region" description="Helical" evidence="1">
    <location>
        <begin position="43"/>
        <end position="65"/>
    </location>
</feature>
<dbReference type="RefSeq" id="WP_210205976.1">
    <property type="nucleotide sequence ID" value="NZ_QPIX01000004.1"/>
</dbReference>
<comment type="caution">
    <text evidence="3">The sequence shown here is derived from an EMBL/GenBank/DDBJ whole genome shotgun (WGS) entry which is preliminary data.</text>
</comment>
<organism evidence="3 4">
    <name type="scientific">Ciceribacter lividus</name>
    <dbReference type="NCBI Taxonomy" id="1197950"/>
    <lineage>
        <taxon>Bacteria</taxon>
        <taxon>Pseudomonadati</taxon>
        <taxon>Pseudomonadota</taxon>
        <taxon>Alphaproteobacteria</taxon>
        <taxon>Hyphomicrobiales</taxon>
        <taxon>Rhizobiaceae</taxon>
        <taxon>Ciceribacter</taxon>
    </lineage>
</organism>
<dbReference type="InterPro" id="IPR037185">
    <property type="entry name" value="EmrE-like"/>
</dbReference>
<proteinExistence type="predicted"/>
<sequence>MSTPPTLSSATRMPAIAGPLVMLLGMLLFGLNDAMGKWLLSSYGLGQVVLIRSIAALLVLSPFLWKDGIPSPSKIERPSMQILRVVFSTVEILCFYYAVMYLPLADVMTYWLAAPIYVAAASPLLLGEKVGWRRWSAIAIGFFGVIIALEPSRAMFTLPALISIVGSAAFAFMMLSGRGLRKTRDRALVFFQIVGAGLAGLAFSPFDWAPVSSVRDLLLLGLLGIVAMAAHMLVNRALKISDAATVAPLQYTLLLWAVVFGWMFFGDVPRMSMMIGAGLIVASGLFIFFRERQLKKRDAVLPAIPE</sequence>
<accession>A0A6I7HME2</accession>
<dbReference type="GO" id="GO:0016020">
    <property type="term" value="C:membrane"/>
    <property type="evidence" value="ECO:0007669"/>
    <property type="project" value="InterPro"/>
</dbReference>
<gene>
    <name evidence="3" type="ORF">DFR48_104109</name>
</gene>
<keyword evidence="1" id="KW-0812">Transmembrane</keyword>
<dbReference type="AlphaFoldDB" id="A0A6I7HME2"/>
<evidence type="ECO:0000313" key="3">
    <source>
        <dbReference type="EMBL" id="RCW25857.1"/>
    </source>
</evidence>
<feature type="transmembrane region" description="Helical" evidence="1">
    <location>
        <begin position="132"/>
        <end position="149"/>
    </location>
</feature>
<dbReference type="InterPro" id="IPR000620">
    <property type="entry name" value="EamA_dom"/>
</dbReference>
<name>A0A6I7HME2_9HYPH</name>
<dbReference type="Proteomes" id="UP000252582">
    <property type="component" value="Unassembled WGS sequence"/>
</dbReference>
<evidence type="ECO:0000256" key="1">
    <source>
        <dbReference type="SAM" id="Phobius"/>
    </source>
</evidence>
<evidence type="ECO:0000313" key="4">
    <source>
        <dbReference type="Proteomes" id="UP000252582"/>
    </source>
</evidence>
<feature type="transmembrane region" description="Helical" evidence="1">
    <location>
        <begin position="246"/>
        <end position="265"/>
    </location>
</feature>
<dbReference type="SUPFAM" id="SSF103481">
    <property type="entry name" value="Multidrug resistance efflux transporter EmrE"/>
    <property type="match status" value="2"/>
</dbReference>
<feature type="transmembrane region" description="Helical" evidence="1">
    <location>
        <begin position="12"/>
        <end position="31"/>
    </location>
</feature>
<dbReference type="Pfam" id="PF00892">
    <property type="entry name" value="EamA"/>
    <property type="match status" value="2"/>
</dbReference>
<protein>
    <submittedName>
        <fullName evidence="3">EamA-like transporter family protein</fullName>
    </submittedName>
</protein>
<feature type="domain" description="EamA" evidence="2">
    <location>
        <begin position="161"/>
        <end position="288"/>
    </location>
</feature>